<protein>
    <submittedName>
        <fullName evidence="6">Ras-related GTP-binding protein C</fullName>
    </submittedName>
</protein>
<dbReference type="GeneID" id="103513181"/>
<evidence type="ECO:0000256" key="1">
    <source>
        <dbReference type="ARBA" id="ARBA00007756"/>
    </source>
</evidence>
<dbReference type="PANTHER" id="PTHR11259:SF2">
    <property type="entry name" value="GH16429P"/>
    <property type="match status" value="1"/>
</dbReference>
<dbReference type="KEGG" id="dci:103513181"/>
<dbReference type="Gene3D" id="3.40.50.300">
    <property type="entry name" value="P-loop containing nucleotide triphosphate hydrolases"/>
    <property type="match status" value="2"/>
</dbReference>
<comment type="similarity">
    <text evidence="1">Belongs to the GTR/RAG GTP-binding protein family.</text>
</comment>
<dbReference type="Proteomes" id="UP000079169">
    <property type="component" value="Unplaced"/>
</dbReference>
<keyword evidence="2" id="KW-0547">Nucleotide-binding</keyword>
<gene>
    <name evidence="6" type="primary">LOC103513181</name>
</gene>
<dbReference type="FunFam" id="3.30.450.190:FF:000001">
    <property type="entry name" value="Ras-related GTP-binding protein C"/>
    <property type="match status" value="1"/>
</dbReference>
<evidence type="ECO:0000256" key="3">
    <source>
        <dbReference type="ARBA" id="ARBA00023134"/>
    </source>
</evidence>
<accession>A0A3Q0J1A4</accession>
<proteinExistence type="inferred from homology"/>
<evidence type="ECO:0000313" key="5">
    <source>
        <dbReference type="Proteomes" id="UP000079169"/>
    </source>
</evidence>
<dbReference type="GO" id="GO:0005764">
    <property type="term" value="C:lysosome"/>
    <property type="evidence" value="ECO:0007669"/>
    <property type="project" value="TreeGrafter"/>
</dbReference>
<dbReference type="GO" id="GO:1904263">
    <property type="term" value="P:positive regulation of TORC1 signaling"/>
    <property type="evidence" value="ECO:0007669"/>
    <property type="project" value="TreeGrafter"/>
</dbReference>
<dbReference type="CTD" id="35793"/>
<dbReference type="GO" id="GO:0009267">
    <property type="term" value="P:cellular response to starvation"/>
    <property type="evidence" value="ECO:0007669"/>
    <property type="project" value="TreeGrafter"/>
</dbReference>
<dbReference type="InterPro" id="IPR006762">
    <property type="entry name" value="Gtr1_RagA"/>
</dbReference>
<keyword evidence="3" id="KW-0342">GTP-binding</keyword>
<dbReference type="GO" id="GO:0003924">
    <property type="term" value="F:GTPase activity"/>
    <property type="evidence" value="ECO:0007669"/>
    <property type="project" value="TreeGrafter"/>
</dbReference>
<dbReference type="Pfam" id="PF04670">
    <property type="entry name" value="Gtr1_RagA"/>
    <property type="match status" value="2"/>
</dbReference>
<dbReference type="Gene3D" id="3.30.450.190">
    <property type="match status" value="1"/>
</dbReference>
<dbReference type="InterPro" id="IPR027417">
    <property type="entry name" value="P-loop_NTPase"/>
</dbReference>
<evidence type="ECO:0000256" key="4">
    <source>
        <dbReference type="ARBA" id="ARBA00049117"/>
    </source>
</evidence>
<name>A0A3Q0J1A4_DIACI</name>
<dbReference type="GO" id="GO:0005634">
    <property type="term" value="C:nucleus"/>
    <property type="evidence" value="ECO:0007669"/>
    <property type="project" value="TreeGrafter"/>
</dbReference>
<dbReference type="STRING" id="121845.A0A3Q0J1A4"/>
<evidence type="ECO:0000313" key="6">
    <source>
        <dbReference type="RefSeq" id="XP_026682249.1"/>
    </source>
</evidence>
<reference evidence="6" key="1">
    <citation type="submission" date="2025-08" db="UniProtKB">
        <authorList>
            <consortium name="RefSeq"/>
        </authorList>
    </citation>
    <scope>IDENTIFICATION</scope>
</reference>
<dbReference type="PaxDb" id="121845-A0A3Q0J1A4"/>
<dbReference type="GO" id="GO:1990131">
    <property type="term" value="C:Gtr1-Gtr2 GTPase complex"/>
    <property type="evidence" value="ECO:0007669"/>
    <property type="project" value="TreeGrafter"/>
</dbReference>
<organism evidence="5 6">
    <name type="scientific">Diaphorina citri</name>
    <name type="common">Asian citrus psyllid</name>
    <dbReference type="NCBI Taxonomy" id="121845"/>
    <lineage>
        <taxon>Eukaryota</taxon>
        <taxon>Metazoa</taxon>
        <taxon>Ecdysozoa</taxon>
        <taxon>Arthropoda</taxon>
        <taxon>Hexapoda</taxon>
        <taxon>Insecta</taxon>
        <taxon>Pterygota</taxon>
        <taxon>Neoptera</taxon>
        <taxon>Paraneoptera</taxon>
        <taxon>Hemiptera</taxon>
        <taxon>Sternorrhyncha</taxon>
        <taxon>Psylloidea</taxon>
        <taxon>Psyllidae</taxon>
        <taxon>Diaphorininae</taxon>
        <taxon>Diaphorina</taxon>
    </lineage>
</organism>
<dbReference type="SUPFAM" id="SSF52540">
    <property type="entry name" value="P-loop containing nucleoside triphosphate hydrolases"/>
    <property type="match status" value="1"/>
</dbReference>
<dbReference type="RefSeq" id="XP_026682249.1">
    <property type="nucleotide sequence ID" value="XM_026826448.1"/>
</dbReference>
<dbReference type="GO" id="GO:0005525">
    <property type="term" value="F:GTP binding"/>
    <property type="evidence" value="ECO:0007669"/>
    <property type="project" value="UniProtKB-KW"/>
</dbReference>
<dbReference type="PANTHER" id="PTHR11259">
    <property type="entry name" value="RAS-RELATED GTP BINDING RAG/GTR YEAST"/>
    <property type="match status" value="1"/>
</dbReference>
<evidence type="ECO:0000256" key="2">
    <source>
        <dbReference type="ARBA" id="ARBA00022741"/>
    </source>
</evidence>
<sequence length="519" mass="58778">MSSLAEEQFEGGDSFPKDFGYGSFDEEKSGPQLQNGKTRILLMGLRRSGKTSIQKVVFQKMSPNETLFLEGTNKMTKEDIANSSFLQYQLWDCPGQMDFQDFDAELIFARCGALIFVIGEMIAPILIKMGRTKSTCNPHGTITMLQEHIALFTDIFWFALHKNILIMNKLTFLTILASLFQSGILQEWAVTIFWFGNKTTPDTSIVLNPWKVMKLDNLKTLTHLNDRFQQVRMRCTESYTTEQLQVDAGCWGDDLTNKWTCWKGMTIFKKHKSELRSEQCCQSSLAEEQFEGGDSFPKDFGYGSFDEEKSGPQLQNGKTRILLMGLRSPGYDQITLSFHLTSIYDHSIFEAFSKVIQKLIPQLPTLENLLNILINNSGIEKAFLFDVVSKIYIATDSSPVDMQSYELCCDMVDLVIDVSGIYGLEESPDVPAFDSRSSSLIKLNSGTILYLREVDKYLALVCILREDNFEKQGVINYNFLCFREALQQVFEIRNKALAAESSSDTESIDKVATNTIATT</sequence>
<comment type="catalytic activity">
    <reaction evidence="4">
        <text>GTP + H2O = GDP + phosphate + H(+)</text>
        <dbReference type="Rhea" id="RHEA:19669"/>
        <dbReference type="ChEBI" id="CHEBI:15377"/>
        <dbReference type="ChEBI" id="CHEBI:15378"/>
        <dbReference type="ChEBI" id="CHEBI:37565"/>
        <dbReference type="ChEBI" id="CHEBI:43474"/>
        <dbReference type="ChEBI" id="CHEBI:58189"/>
    </reaction>
    <physiologicalReaction direction="left-to-right" evidence="4">
        <dbReference type="Rhea" id="RHEA:19670"/>
    </physiologicalReaction>
</comment>
<keyword evidence="5" id="KW-1185">Reference proteome</keyword>
<dbReference type="AlphaFoldDB" id="A0A3Q0J1A4"/>
<dbReference type="GO" id="GO:0010507">
    <property type="term" value="P:negative regulation of autophagy"/>
    <property type="evidence" value="ECO:0007669"/>
    <property type="project" value="TreeGrafter"/>
</dbReference>